<evidence type="ECO:0000313" key="1">
    <source>
        <dbReference type="EMBL" id="KAJ1211373.1"/>
    </source>
</evidence>
<dbReference type="AlphaFoldDB" id="A0AAV7WFN4"/>
<keyword evidence="2" id="KW-1185">Reference proteome</keyword>
<organism evidence="1 2">
    <name type="scientific">Pleurodeles waltl</name>
    <name type="common">Iberian ribbed newt</name>
    <dbReference type="NCBI Taxonomy" id="8319"/>
    <lineage>
        <taxon>Eukaryota</taxon>
        <taxon>Metazoa</taxon>
        <taxon>Chordata</taxon>
        <taxon>Craniata</taxon>
        <taxon>Vertebrata</taxon>
        <taxon>Euteleostomi</taxon>
        <taxon>Amphibia</taxon>
        <taxon>Batrachia</taxon>
        <taxon>Caudata</taxon>
        <taxon>Salamandroidea</taxon>
        <taxon>Salamandridae</taxon>
        <taxon>Pleurodelinae</taxon>
        <taxon>Pleurodeles</taxon>
    </lineage>
</organism>
<proteinExistence type="predicted"/>
<dbReference type="Proteomes" id="UP001066276">
    <property type="component" value="Chromosome 1_2"/>
</dbReference>
<dbReference type="EMBL" id="JANPWB010000002">
    <property type="protein sequence ID" value="KAJ1211373.1"/>
    <property type="molecule type" value="Genomic_DNA"/>
</dbReference>
<sequence>MDRGCKMAAGCVAQPISHPTSRPASCCQRELPVPLPGLTGSVGVTMNQATPLGLCTAEQPRHIRPPVRPLKLWTIVTGTTPPEQTHSDLRKSP</sequence>
<comment type="caution">
    <text evidence="1">The sequence shown here is derived from an EMBL/GenBank/DDBJ whole genome shotgun (WGS) entry which is preliminary data.</text>
</comment>
<name>A0AAV7WFN4_PLEWA</name>
<protein>
    <submittedName>
        <fullName evidence="1">Uncharacterized protein</fullName>
    </submittedName>
</protein>
<accession>A0AAV7WFN4</accession>
<gene>
    <name evidence="1" type="ORF">NDU88_006733</name>
</gene>
<evidence type="ECO:0000313" key="2">
    <source>
        <dbReference type="Proteomes" id="UP001066276"/>
    </source>
</evidence>
<reference evidence="1" key="1">
    <citation type="journal article" date="2022" name="bioRxiv">
        <title>Sequencing and chromosome-scale assembly of the giantPleurodeles waltlgenome.</title>
        <authorList>
            <person name="Brown T."/>
            <person name="Elewa A."/>
            <person name="Iarovenko S."/>
            <person name="Subramanian E."/>
            <person name="Araus A.J."/>
            <person name="Petzold A."/>
            <person name="Susuki M."/>
            <person name="Suzuki K.-i.T."/>
            <person name="Hayashi T."/>
            <person name="Toyoda A."/>
            <person name="Oliveira C."/>
            <person name="Osipova E."/>
            <person name="Leigh N.D."/>
            <person name="Simon A."/>
            <person name="Yun M.H."/>
        </authorList>
    </citation>
    <scope>NUCLEOTIDE SEQUENCE</scope>
    <source>
        <strain evidence="1">20211129_DDA</strain>
        <tissue evidence="1">Liver</tissue>
    </source>
</reference>